<proteinExistence type="inferred from homology"/>
<dbReference type="InterPro" id="IPR004147">
    <property type="entry name" value="ABC1_dom"/>
</dbReference>
<dbReference type="AlphaFoldDB" id="A0A0U1LQ84"/>
<feature type="domain" description="ABC1 atypical kinase-like" evidence="4">
    <location>
        <begin position="207"/>
        <end position="457"/>
    </location>
</feature>
<gene>
    <name evidence="5" type="ORF">PISL3812_02562</name>
</gene>
<keyword evidence="3" id="KW-0472">Membrane</keyword>
<feature type="compositionally biased region" description="Low complexity" evidence="2">
    <location>
        <begin position="78"/>
        <end position="92"/>
    </location>
</feature>
<evidence type="ECO:0000313" key="6">
    <source>
        <dbReference type="Proteomes" id="UP000054383"/>
    </source>
</evidence>
<keyword evidence="3" id="KW-1133">Transmembrane helix</keyword>
<dbReference type="InterPro" id="IPR045307">
    <property type="entry name" value="ADCK1_dom"/>
</dbReference>
<dbReference type="InterPro" id="IPR011009">
    <property type="entry name" value="Kinase-like_dom_sf"/>
</dbReference>
<keyword evidence="6" id="KW-1185">Reference proteome</keyword>
<comment type="similarity">
    <text evidence="1">Belongs to the protein kinase superfamily. ADCK protein kinase family.</text>
</comment>
<dbReference type="InterPro" id="IPR051130">
    <property type="entry name" value="Mito_struct-func_regulator"/>
</dbReference>
<dbReference type="SUPFAM" id="SSF56112">
    <property type="entry name" value="Protein kinase-like (PK-like)"/>
    <property type="match status" value="1"/>
</dbReference>
<name>A0A0U1LQ84_TALIS</name>
<sequence length="700" mass="78064">MKFAFPPSASASRLPSFGSLRSVSIRRNGGWSLCNKCHAQERISPVDAMLSKRQYHGTYNLRNSKTSRHKVDASETLNTAARNNNTSSSSSSKRTRAIQLAAAGSTVAVTLFAFWDDIKHTYAAAERTGRVVTALAICINDYRTTLNQTGGSEEDRKAMLKACHKRCAERTLTVLEKNGSIFIKLGQHLSSMGYLLPLEWTDTFIPLQDKCPVSSFESIQAMFLADTGQDVNQLFSSFEPSPIGAASLAQVHIATLKETGQKVAVKVQHPALAEWVPLDLALTRLTFSTLKRFFPEYDLEWLSREMDLSLPLELDFRHEAENAIRAKKYFKEHSSTPLVIPEVMWAKERILVMEFISGHRPDDLQYLDSNGIDRDEVSAAFAHIFNEMIFGDNAPLHCDPHGGNIAIRKNDTRGKPNFDIILYDHGLYRDIPKDLRRNYAKLWLSVIEGDEPKMRQYAREVAGVSDELFPIFASAITGRDYSVVSEKKIVSSRNSDEEKSNVTNALGDGLLQQLVDLLGKVPRIILLILKTNDLTRSLDENLHTRQGPVRTFLILARYATRTVFEEQMEVISMNGSIFKLANFLRFISAFTAYARIELKLMAYEKWLLVKSSLAKQNTQSITAPLAAFTMALLLGSYCISSIRAARREARYHPSSLSSPNESVAAGSSSGSGVTSAAWIAKALEQEKLEKEGDSSGKSRK</sequence>
<dbReference type="PANTHER" id="PTHR43173:SF19">
    <property type="entry name" value="AARF DOMAIN-CONTAINING PROTEIN KINASE 1"/>
    <property type="match status" value="1"/>
</dbReference>
<dbReference type="EMBL" id="CVMT01000002">
    <property type="protein sequence ID" value="CRG85509.1"/>
    <property type="molecule type" value="Genomic_DNA"/>
</dbReference>
<organism evidence="5 6">
    <name type="scientific">Talaromyces islandicus</name>
    <name type="common">Penicillium islandicum</name>
    <dbReference type="NCBI Taxonomy" id="28573"/>
    <lineage>
        <taxon>Eukaryota</taxon>
        <taxon>Fungi</taxon>
        <taxon>Dikarya</taxon>
        <taxon>Ascomycota</taxon>
        <taxon>Pezizomycotina</taxon>
        <taxon>Eurotiomycetes</taxon>
        <taxon>Eurotiomycetidae</taxon>
        <taxon>Eurotiales</taxon>
        <taxon>Trichocomaceae</taxon>
        <taxon>Talaromyces</taxon>
        <taxon>Talaromyces sect. Islandici</taxon>
    </lineage>
</organism>
<protein>
    <submittedName>
        <fullName evidence="5">ABC1 family protein C15C4,02</fullName>
    </submittedName>
</protein>
<dbReference type="CDD" id="cd13969">
    <property type="entry name" value="ADCK1-like"/>
    <property type="match status" value="1"/>
</dbReference>
<dbReference type="GO" id="GO:0007005">
    <property type="term" value="P:mitochondrion organization"/>
    <property type="evidence" value="ECO:0007669"/>
    <property type="project" value="EnsemblFungi"/>
</dbReference>
<dbReference type="Proteomes" id="UP000054383">
    <property type="component" value="Unassembled WGS sequence"/>
</dbReference>
<dbReference type="PANTHER" id="PTHR43173">
    <property type="entry name" value="ABC1 FAMILY PROTEIN"/>
    <property type="match status" value="1"/>
</dbReference>
<dbReference type="OrthoDB" id="427480at2759"/>
<evidence type="ECO:0000256" key="3">
    <source>
        <dbReference type="SAM" id="Phobius"/>
    </source>
</evidence>
<keyword evidence="3" id="KW-0812">Transmembrane</keyword>
<evidence type="ECO:0000256" key="1">
    <source>
        <dbReference type="ARBA" id="ARBA00009670"/>
    </source>
</evidence>
<dbReference type="Pfam" id="PF03109">
    <property type="entry name" value="ABC1"/>
    <property type="match status" value="1"/>
</dbReference>
<evidence type="ECO:0000259" key="4">
    <source>
        <dbReference type="Pfam" id="PF03109"/>
    </source>
</evidence>
<accession>A0A0U1LQ84</accession>
<feature type="region of interest" description="Disordered" evidence="2">
    <location>
        <begin position="62"/>
        <end position="94"/>
    </location>
</feature>
<dbReference type="OMA" id="RCNPEDI"/>
<evidence type="ECO:0000256" key="2">
    <source>
        <dbReference type="SAM" id="MobiDB-lite"/>
    </source>
</evidence>
<dbReference type="GO" id="GO:0005743">
    <property type="term" value="C:mitochondrial inner membrane"/>
    <property type="evidence" value="ECO:0007669"/>
    <property type="project" value="EnsemblFungi"/>
</dbReference>
<evidence type="ECO:0000313" key="5">
    <source>
        <dbReference type="EMBL" id="CRG85509.1"/>
    </source>
</evidence>
<dbReference type="STRING" id="28573.A0A0U1LQ84"/>
<reference evidence="5 6" key="1">
    <citation type="submission" date="2015-04" db="EMBL/GenBank/DDBJ databases">
        <authorList>
            <person name="Syromyatnikov M.Y."/>
            <person name="Popov V.N."/>
        </authorList>
    </citation>
    <scope>NUCLEOTIDE SEQUENCE [LARGE SCALE GENOMIC DNA]</scope>
    <source>
        <strain evidence="5">WF-38-12</strain>
    </source>
</reference>
<feature type="transmembrane region" description="Helical" evidence="3">
    <location>
        <begin position="621"/>
        <end position="640"/>
    </location>
</feature>
<dbReference type="GO" id="GO:0055088">
    <property type="term" value="P:lipid homeostasis"/>
    <property type="evidence" value="ECO:0007669"/>
    <property type="project" value="EnsemblFungi"/>
</dbReference>